<sequence>MPRRHIGLDEAASCVLTHQQLRAEGRTARQIGAAVAGGRLRRLQRNRYVDGALWADLWPESRHRLEVSAAFAEMDRAVAVAVRDSAAAVWALPLYRHVPDAVHVALPPGARAPSRPGLARHAEELSDDDIAVIGGVRCTSLERTVFDLARTLSFAAAVSAADAALRRVAMTDRRYDTERAEAMRARLAERAAGAKGARGIRQAREVIAFADGRAELPGESVTRVRLHELGFRCFELQVPVPGPAGHDYEVDIGIAEARALLEFDGEGKYRDAALRHGKTIEDVILAEKRREDWIRGTRQERFGRVEDPHIADAATLARRLAAFGITPPIASSSRRPA</sequence>
<dbReference type="Proteomes" id="UP000537775">
    <property type="component" value="Unassembled WGS sequence"/>
</dbReference>
<protein>
    <recommendedName>
        <fullName evidence="3">Type IV toxin-antitoxin system AbiEi family antitoxin domain-containing protein</fullName>
    </recommendedName>
</protein>
<evidence type="ECO:0000313" key="1">
    <source>
        <dbReference type="EMBL" id="MBB6392859.1"/>
    </source>
</evidence>
<gene>
    <name evidence="1" type="ORF">HD594_003172</name>
</gene>
<accession>A0A7X0FSG6</accession>
<dbReference type="AlphaFoldDB" id="A0A7X0FSG6"/>
<proteinExistence type="predicted"/>
<evidence type="ECO:0008006" key="3">
    <source>
        <dbReference type="Google" id="ProtNLM"/>
    </source>
</evidence>
<dbReference type="RefSeq" id="WP_184751979.1">
    <property type="nucleotide sequence ID" value="NZ_BAAAJR010000001.1"/>
</dbReference>
<reference evidence="1 2" key="1">
    <citation type="submission" date="2020-08" db="EMBL/GenBank/DDBJ databases">
        <title>Sequencing the genomes of 1000 actinobacteria strains.</title>
        <authorList>
            <person name="Klenk H.-P."/>
        </authorList>
    </citation>
    <scope>NUCLEOTIDE SEQUENCE [LARGE SCALE GENOMIC DNA]</scope>
    <source>
        <strain evidence="1 2">DSM 12511</strain>
    </source>
</reference>
<name>A0A7X0FSG6_9MICO</name>
<comment type="caution">
    <text evidence="1">The sequence shown here is derived from an EMBL/GenBank/DDBJ whole genome shotgun (WGS) entry which is preliminary data.</text>
</comment>
<organism evidence="1 2">
    <name type="scientific">Microbacterium thalassium</name>
    <dbReference type="NCBI Taxonomy" id="362649"/>
    <lineage>
        <taxon>Bacteria</taxon>
        <taxon>Bacillati</taxon>
        <taxon>Actinomycetota</taxon>
        <taxon>Actinomycetes</taxon>
        <taxon>Micrococcales</taxon>
        <taxon>Microbacteriaceae</taxon>
        <taxon>Microbacterium</taxon>
    </lineage>
</organism>
<dbReference type="EMBL" id="JACHML010000001">
    <property type="protein sequence ID" value="MBB6392859.1"/>
    <property type="molecule type" value="Genomic_DNA"/>
</dbReference>
<keyword evidence="2" id="KW-1185">Reference proteome</keyword>
<evidence type="ECO:0000313" key="2">
    <source>
        <dbReference type="Proteomes" id="UP000537775"/>
    </source>
</evidence>